<dbReference type="AlphaFoldDB" id="A0A7J8R7J8"/>
<reference evidence="1 2" key="1">
    <citation type="journal article" date="2019" name="Genome Biol. Evol.">
        <title>Insights into the evolution of the New World diploid cottons (Gossypium, subgenus Houzingenia) based on genome sequencing.</title>
        <authorList>
            <person name="Grover C.E."/>
            <person name="Arick M.A. 2nd"/>
            <person name="Thrash A."/>
            <person name="Conover J.L."/>
            <person name="Sanders W.S."/>
            <person name="Peterson D.G."/>
            <person name="Frelichowski J.E."/>
            <person name="Scheffler J.A."/>
            <person name="Scheffler B.E."/>
            <person name="Wendel J.F."/>
        </authorList>
    </citation>
    <scope>NUCLEOTIDE SEQUENCE [LARGE SCALE GENOMIC DNA]</scope>
    <source>
        <strain evidence="1">27</strain>
        <tissue evidence="1">Leaf</tissue>
    </source>
</reference>
<dbReference type="Proteomes" id="UP000593561">
    <property type="component" value="Unassembled WGS sequence"/>
</dbReference>
<organism evidence="1 2">
    <name type="scientific">Gossypium davidsonii</name>
    <name type="common">Davidson's cotton</name>
    <name type="synonym">Gossypium klotzschianum subsp. davidsonii</name>
    <dbReference type="NCBI Taxonomy" id="34287"/>
    <lineage>
        <taxon>Eukaryota</taxon>
        <taxon>Viridiplantae</taxon>
        <taxon>Streptophyta</taxon>
        <taxon>Embryophyta</taxon>
        <taxon>Tracheophyta</taxon>
        <taxon>Spermatophyta</taxon>
        <taxon>Magnoliopsida</taxon>
        <taxon>eudicotyledons</taxon>
        <taxon>Gunneridae</taxon>
        <taxon>Pentapetalae</taxon>
        <taxon>rosids</taxon>
        <taxon>malvids</taxon>
        <taxon>Malvales</taxon>
        <taxon>Malvaceae</taxon>
        <taxon>Malvoideae</taxon>
        <taxon>Gossypium</taxon>
    </lineage>
</organism>
<accession>A0A7J8R7J8</accession>
<name>A0A7J8R7J8_GOSDV</name>
<feature type="non-terminal residue" evidence="1">
    <location>
        <position position="54"/>
    </location>
</feature>
<dbReference type="EMBL" id="JABFAC010000003">
    <property type="protein sequence ID" value="MBA0609695.1"/>
    <property type="molecule type" value="Genomic_DNA"/>
</dbReference>
<keyword evidence="2" id="KW-1185">Reference proteome</keyword>
<protein>
    <submittedName>
        <fullName evidence="1">Uncharacterized protein</fullName>
    </submittedName>
</protein>
<proteinExistence type="predicted"/>
<comment type="caution">
    <text evidence="1">The sequence shown here is derived from an EMBL/GenBank/DDBJ whole genome shotgun (WGS) entry which is preliminary data.</text>
</comment>
<evidence type="ECO:0000313" key="2">
    <source>
        <dbReference type="Proteomes" id="UP000593561"/>
    </source>
</evidence>
<gene>
    <name evidence="1" type="ORF">Godav_021708</name>
</gene>
<evidence type="ECO:0000313" key="1">
    <source>
        <dbReference type="EMBL" id="MBA0609695.1"/>
    </source>
</evidence>
<sequence>MQILIDLRYAIPPLVNVIYFLILHQLPPPYLSSLPSIAQHNHEIPAQAPPPPPQ</sequence>